<feature type="transmembrane region" description="Helical" evidence="6">
    <location>
        <begin position="109"/>
        <end position="134"/>
    </location>
</feature>
<keyword evidence="3 6" id="KW-0812">Transmembrane</keyword>
<evidence type="ECO:0000313" key="8">
    <source>
        <dbReference type="Proteomes" id="UP001550210"/>
    </source>
</evidence>
<feature type="transmembrane region" description="Helical" evidence="6">
    <location>
        <begin position="242"/>
        <end position="263"/>
    </location>
</feature>
<accession>A0ABV2V6L2</accession>
<gene>
    <name evidence="7" type="ORF">ABZZ21_33905</name>
</gene>
<dbReference type="InterPro" id="IPR050833">
    <property type="entry name" value="Poly_Biosynth_Transport"/>
</dbReference>
<feature type="transmembrane region" description="Helical" evidence="6">
    <location>
        <begin position="275"/>
        <end position="293"/>
    </location>
</feature>
<feature type="transmembrane region" description="Helical" evidence="6">
    <location>
        <begin position="40"/>
        <end position="63"/>
    </location>
</feature>
<evidence type="ECO:0000256" key="6">
    <source>
        <dbReference type="SAM" id="Phobius"/>
    </source>
</evidence>
<proteinExistence type="predicted"/>
<evidence type="ECO:0000256" key="5">
    <source>
        <dbReference type="ARBA" id="ARBA00023136"/>
    </source>
</evidence>
<reference evidence="7 8" key="1">
    <citation type="submission" date="2024-06" db="EMBL/GenBank/DDBJ databases">
        <title>The Natural Products Discovery Center: Release of the First 8490 Sequenced Strains for Exploring Actinobacteria Biosynthetic Diversity.</title>
        <authorList>
            <person name="Kalkreuter E."/>
            <person name="Kautsar S.A."/>
            <person name="Yang D."/>
            <person name="Bader C.D."/>
            <person name="Teijaro C.N."/>
            <person name="Fluegel L."/>
            <person name="Davis C.M."/>
            <person name="Simpson J.R."/>
            <person name="Lauterbach L."/>
            <person name="Steele A.D."/>
            <person name="Gui C."/>
            <person name="Meng S."/>
            <person name="Li G."/>
            <person name="Viehrig K."/>
            <person name="Ye F."/>
            <person name="Su P."/>
            <person name="Kiefer A.F."/>
            <person name="Nichols A."/>
            <person name="Cepeda A.J."/>
            <person name="Yan W."/>
            <person name="Fan B."/>
            <person name="Jiang Y."/>
            <person name="Adhikari A."/>
            <person name="Zheng C.-J."/>
            <person name="Schuster L."/>
            <person name="Cowan T.M."/>
            <person name="Smanski M.J."/>
            <person name="Chevrette M.G."/>
            <person name="De Carvalho L.P.S."/>
            <person name="Shen B."/>
        </authorList>
    </citation>
    <scope>NUCLEOTIDE SEQUENCE [LARGE SCALE GENOMIC DNA]</scope>
    <source>
        <strain evidence="7 8">NPDC006434</strain>
    </source>
</reference>
<dbReference type="Proteomes" id="UP001550210">
    <property type="component" value="Unassembled WGS sequence"/>
</dbReference>
<dbReference type="PANTHER" id="PTHR30250:SF11">
    <property type="entry name" value="O-ANTIGEN TRANSPORTER-RELATED"/>
    <property type="match status" value="1"/>
</dbReference>
<feature type="transmembrane region" description="Helical" evidence="6">
    <location>
        <begin position="385"/>
        <end position="407"/>
    </location>
</feature>
<feature type="transmembrane region" description="Helical" evidence="6">
    <location>
        <begin position="173"/>
        <end position="197"/>
    </location>
</feature>
<feature type="transmembrane region" description="Helical" evidence="6">
    <location>
        <begin position="355"/>
        <end position="373"/>
    </location>
</feature>
<feature type="transmembrane region" description="Helical" evidence="6">
    <location>
        <begin position="140"/>
        <end position="161"/>
    </location>
</feature>
<comment type="caution">
    <text evidence="7">The sequence shown here is derived from an EMBL/GenBank/DDBJ whole genome shotgun (WGS) entry which is preliminary data.</text>
</comment>
<sequence length="443" mass="47436">MDTASPTRSTDMRRRSVPAVLRAGVAAALPREPVLRTGHLLAISSLVNAGFGFIFWIFATHWYDERIVGLSYSALSASLLLTGIGQLNLNDFLVRFVPSAGRRTRRLVLTCYAASTSFSLLAATVFLALVPVVAPELDFLLTPVVAVCFVVATAGYAVFVLQDGALTAVRRPGWVVAENAIFSVAKILLLAAGAALALFSGILLAWAGALVISLLVANAVLLRRAVPRHERETETKPPPPRLLGYAAADWLGSLFRLAAYTLVPLLVLNDLGAEQSAFFSVAWSVAYVPYLLARNMGTSLLAESVRRPERLVEHGLRVLRHSGLLLIGITVVLVVAAPQILSLFGAAYAAEGSTLLRLLALSALPNLLLSVAIDVARARRRLRWAVTLQVVLCVMVLGLAGLLMPVLGVTGAGVAWLVTQCVLGIVLIVFRSRWLVPVTERSS</sequence>
<evidence type="ECO:0000256" key="4">
    <source>
        <dbReference type="ARBA" id="ARBA00022989"/>
    </source>
</evidence>
<comment type="subcellular location">
    <subcellularLocation>
        <location evidence="1">Cell membrane</location>
        <topology evidence="1">Multi-pass membrane protein</topology>
    </subcellularLocation>
</comment>
<keyword evidence="2" id="KW-1003">Cell membrane</keyword>
<feature type="transmembrane region" description="Helical" evidence="6">
    <location>
        <begin position="324"/>
        <end position="349"/>
    </location>
</feature>
<name>A0ABV2V6L2_9ACTN</name>
<keyword evidence="8" id="KW-1185">Reference proteome</keyword>
<evidence type="ECO:0000313" key="7">
    <source>
        <dbReference type="EMBL" id="MET9849463.1"/>
    </source>
</evidence>
<feature type="transmembrane region" description="Helical" evidence="6">
    <location>
        <begin position="413"/>
        <end position="430"/>
    </location>
</feature>
<evidence type="ECO:0000256" key="1">
    <source>
        <dbReference type="ARBA" id="ARBA00004651"/>
    </source>
</evidence>
<dbReference type="RefSeq" id="WP_355402032.1">
    <property type="nucleotide sequence ID" value="NZ_JBEXPZ010000053.1"/>
</dbReference>
<evidence type="ECO:0000256" key="2">
    <source>
        <dbReference type="ARBA" id="ARBA00022475"/>
    </source>
</evidence>
<dbReference type="PANTHER" id="PTHR30250">
    <property type="entry name" value="PST FAMILY PREDICTED COLANIC ACID TRANSPORTER"/>
    <property type="match status" value="1"/>
</dbReference>
<feature type="transmembrane region" description="Helical" evidence="6">
    <location>
        <begin position="203"/>
        <end position="222"/>
    </location>
</feature>
<evidence type="ECO:0000256" key="3">
    <source>
        <dbReference type="ARBA" id="ARBA00022692"/>
    </source>
</evidence>
<protein>
    <recommendedName>
        <fullName evidence="9">O-antigen/teichoic acid export membrane protein</fullName>
    </recommendedName>
</protein>
<evidence type="ECO:0008006" key="9">
    <source>
        <dbReference type="Google" id="ProtNLM"/>
    </source>
</evidence>
<keyword evidence="5 6" id="KW-0472">Membrane</keyword>
<organism evidence="7 8">
    <name type="scientific">Streptomyces ossamyceticus</name>
    <dbReference type="NCBI Taxonomy" id="249581"/>
    <lineage>
        <taxon>Bacteria</taxon>
        <taxon>Bacillati</taxon>
        <taxon>Actinomycetota</taxon>
        <taxon>Actinomycetes</taxon>
        <taxon>Kitasatosporales</taxon>
        <taxon>Streptomycetaceae</taxon>
        <taxon>Streptomyces</taxon>
    </lineage>
</organism>
<dbReference type="EMBL" id="JBEXPZ010000053">
    <property type="protein sequence ID" value="MET9849463.1"/>
    <property type="molecule type" value="Genomic_DNA"/>
</dbReference>
<keyword evidence="4 6" id="KW-1133">Transmembrane helix</keyword>
<feature type="transmembrane region" description="Helical" evidence="6">
    <location>
        <begin position="69"/>
        <end position="89"/>
    </location>
</feature>